<dbReference type="Proteomes" id="UP000199053">
    <property type="component" value="Unassembled WGS sequence"/>
</dbReference>
<organism evidence="3 4">
    <name type="scientific">Maridesulfovibrio ferrireducens</name>
    <dbReference type="NCBI Taxonomy" id="246191"/>
    <lineage>
        <taxon>Bacteria</taxon>
        <taxon>Pseudomonadati</taxon>
        <taxon>Thermodesulfobacteriota</taxon>
        <taxon>Desulfovibrionia</taxon>
        <taxon>Desulfovibrionales</taxon>
        <taxon>Desulfovibrionaceae</taxon>
        <taxon>Maridesulfovibrio</taxon>
    </lineage>
</organism>
<proteinExistence type="predicted"/>
<dbReference type="PANTHER" id="PTHR34606:SF16">
    <property type="entry name" value="BON DOMAIN-CONTAINING PROTEIN"/>
    <property type="match status" value="1"/>
</dbReference>
<reference evidence="4" key="1">
    <citation type="submission" date="2016-10" db="EMBL/GenBank/DDBJ databases">
        <authorList>
            <person name="Varghese N."/>
            <person name="Submissions S."/>
        </authorList>
    </citation>
    <scope>NUCLEOTIDE SEQUENCE [LARGE SCALE GENOMIC DNA]</scope>
    <source>
        <strain evidence="4">DSM 16995</strain>
    </source>
</reference>
<dbReference type="PANTHER" id="PTHR34606">
    <property type="entry name" value="BON DOMAIN-CONTAINING PROTEIN"/>
    <property type="match status" value="1"/>
</dbReference>
<dbReference type="OrthoDB" id="5453922at2"/>
<keyword evidence="1" id="KW-0732">Signal</keyword>
<dbReference type="InterPro" id="IPR051686">
    <property type="entry name" value="Lipoprotein_DolP"/>
</dbReference>
<evidence type="ECO:0000313" key="4">
    <source>
        <dbReference type="Proteomes" id="UP000199053"/>
    </source>
</evidence>
<evidence type="ECO:0000256" key="1">
    <source>
        <dbReference type="SAM" id="SignalP"/>
    </source>
</evidence>
<accession>A0A1G9FJ72</accession>
<dbReference type="PROSITE" id="PS51257">
    <property type="entry name" value="PROKAR_LIPOPROTEIN"/>
    <property type="match status" value="1"/>
</dbReference>
<name>A0A1G9FJ72_9BACT</name>
<evidence type="ECO:0000313" key="3">
    <source>
        <dbReference type="EMBL" id="SDK88392.1"/>
    </source>
</evidence>
<dbReference type="Pfam" id="PF04972">
    <property type="entry name" value="BON"/>
    <property type="match status" value="2"/>
</dbReference>
<dbReference type="InterPro" id="IPR007055">
    <property type="entry name" value="BON_dom"/>
</dbReference>
<dbReference type="AlphaFoldDB" id="A0A1G9FJ72"/>
<dbReference type="EMBL" id="FNGA01000002">
    <property type="protein sequence ID" value="SDK88392.1"/>
    <property type="molecule type" value="Genomic_DNA"/>
</dbReference>
<gene>
    <name evidence="3" type="ORF">SAMN05660337_1564</name>
</gene>
<keyword evidence="4" id="KW-1185">Reference proteome</keyword>
<evidence type="ECO:0000259" key="2">
    <source>
        <dbReference type="PROSITE" id="PS50914"/>
    </source>
</evidence>
<feature type="domain" description="BON" evidence="2">
    <location>
        <begin position="137"/>
        <end position="205"/>
    </location>
</feature>
<feature type="signal peptide" evidence="1">
    <location>
        <begin position="1"/>
        <end position="21"/>
    </location>
</feature>
<dbReference type="PROSITE" id="PS50914">
    <property type="entry name" value="BON"/>
    <property type="match status" value="1"/>
</dbReference>
<sequence length="221" mass="24348">MQKIKLLCLMILSIACINGCAASIFIPPLPGPTMIPSALGSIYTAYAIGADERGFQTIIEDELLEANIQSQILHQKDLEVLGISTYSYNGHVYVVGKYDEKEDFNHIRKIVKKSGKVNSLTTFLFAEKEDAACNAADDYMLQMQVKGALLNDESVWGTNIAVKSVQCNIILLGRVGNINEVARARQTASQIAGVVSIKSFIKSSKHNRYNIHTKREVALNK</sequence>
<dbReference type="RefSeq" id="WP_092160375.1">
    <property type="nucleotide sequence ID" value="NZ_FNGA01000002.1"/>
</dbReference>
<dbReference type="STRING" id="246191.SAMN05660337_1564"/>
<protein>
    <submittedName>
        <fullName evidence="3">Hyperosmotically inducible protein</fullName>
    </submittedName>
</protein>
<feature type="chain" id="PRO_5011529464" evidence="1">
    <location>
        <begin position="22"/>
        <end position="221"/>
    </location>
</feature>